<accession>A0ABQ2EBB8</accession>
<reference evidence="2" key="1">
    <citation type="journal article" date="2019" name="Int. J. Syst. Evol. Microbiol.">
        <title>The Global Catalogue of Microorganisms (GCM) 10K type strain sequencing project: providing services to taxonomists for standard genome sequencing and annotation.</title>
        <authorList>
            <consortium name="The Broad Institute Genomics Platform"/>
            <consortium name="The Broad Institute Genome Sequencing Center for Infectious Disease"/>
            <person name="Wu L."/>
            <person name="Ma J."/>
        </authorList>
    </citation>
    <scope>NUCLEOTIDE SEQUENCE [LARGE SCALE GENOMIC DNA]</scope>
    <source>
        <strain evidence="2">CGMCC 4.7275</strain>
    </source>
</reference>
<name>A0ABQ2EBB8_9ACTN</name>
<proteinExistence type="predicted"/>
<comment type="caution">
    <text evidence="1">The sequence shown here is derived from an EMBL/GenBank/DDBJ whole genome shotgun (WGS) entry which is preliminary data.</text>
</comment>
<organism evidence="1 2">
    <name type="scientific">Streptomyces camponoticapitis</name>
    <dbReference type="NCBI Taxonomy" id="1616125"/>
    <lineage>
        <taxon>Bacteria</taxon>
        <taxon>Bacillati</taxon>
        <taxon>Actinomycetota</taxon>
        <taxon>Actinomycetes</taxon>
        <taxon>Kitasatosporales</taxon>
        <taxon>Streptomycetaceae</taxon>
        <taxon>Streptomyces</taxon>
    </lineage>
</organism>
<dbReference type="Proteomes" id="UP000660265">
    <property type="component" value="Unassembled WGS sequence"/>
</dbReference>
<evidence type="ECO:0000313" key="2">
    <source>
        <dbReference type="Proteomes" id="UP000660265"/>
    </source>
</evidence>
<dbReference type="EMBL" id="BMMV01000012">
    <property type="protein sequence ID" value="GGK04982.1"/>
    <property type="molecule type" value="Genomic_DNA"/>
</dbReference>
<protein>
    <submittedName>
        <fullName evidence="1">Uncharacterized protein</fullName>
    </submittedName>
</protein>
<gene>
    <name evidence="1" type="ORF">GCM10011583_40870</name>
</gene>
<evidence type="ECO:0000313" key="1">
    <source>
        <dbReference type="EMBL" id="GGK04982.1"/>
    </source>
</evidence>
<sequence length="199" mass="21407">MLSDGFVHWYEGDSNSDPAESLVGALEEAGLSLGNPSTGLISSITNGPDLWGEQVHTERDELVRSVAAVRLSGGGEVNFQFWLDGETDVFTRVRRPAGGVVTVVEFGLDGMDGAQQTQVVEAVRVAMGQRWAACLGFVIDRSGATEEEDWDGIVVDASARFTSWPDTLAMRAEIAAAHAELSTFPARQDPPLVVFERPV</sequence>
<keyword evidence="2" id="KW-1185">Reference proteome</keyword>